<keyword evidence="2" id="KW-0805">Transcription regulation</keyword>
<comment type="caution">
    <text evidence="6">The sequence shown here is derived from an EMBL/GenBank/DDBJ whole genome shotgun (WGS) entry which is preliminary data.</text>
</comment>
<dbReference type="EMBL" id="JASVDS010000002">
    <property type="protein sequence ID" value="MDL5031983.1"/>
    <property type="molecule type" value="Genomic_DNA"/>
</dbReference>
<comment type="similarity">
    <text evidence="1">Belongs to the LysR transcriptional regulatory family.</text>
</comment>
<dbReference type="InterPro" id="IPR005119">
    <property type="entry name" value="LysR_subst-bd"/>
</dbReference>
<dbReference type="Proteomes" id="UP001238603">
    <property type="component" value="Unassembled WGS sequence"/>
</dbReference>
<dbReference type="Gene3D" id="1.10.10.10">
    <property type="entry name" value="Winged helix-like DNA-binding domain superfamily/Winged helix DNA-binding domain"/>
    <property type="match status" value="1"/>
</dbReference>
<dbReference type="PROSITE" id="PS50931">
    <property type="entry name" value="HTH_LYSR"/>
    <property type="match status" value="1"/>
</dbReference>
<sequence>MAQNELRTLSVFVKTAELGSLRRAAAAEGISPQAASQALAQLEQKLGARLFHRTTRNMSLTDEGRLFMDAALPALQGLERAFQVVRQARDEVAGPLRIVGPRSSFQPVINALLDEFCRRHPDAHPDVLLDDRIGNWVEDRVDVGFRVGSAPADGVIARRLFPLQMIICAAPAYLERHGAPDSLAALASHVCSGFRLPSTGRLMAWPVKVEGVTTEQEVLAGFSTNEEGLELGAILSGRAVGQVSGIMGAAHLRAGRLVPLLTPHVADQYGLHIYWGSRVAQPARVRAFIDLAIERLAGNTDYVLTAQELARLEAEGRRRHLRPAG</sequence>
<dbReference type="InterPro" id="IPR036388">
    <property type="entry name" value="WH-like_DNA-bd_sf"/>
</dbReference>
<dbReference type="Pfam" id="PF00126">
    <property type="entry name" value="HTH_1"/>
    <property type="match status" value="1"/>
</dbReference>
<evidence type="ECO:0000256" key="4">
    <source>
        <dbReference type="ARBA" id="ARBA00023163"/>
    </source>
</evidence>
<evidence type="ECO:0000259" key="5">
    <source>
        <dbReference type="PROSITE" id="PS50931"/>
    </source>
</evidence>
<organism evidence="6 7">
    <name type="scientific">Roseateles subflavus</name>
    <dbReference type="NCBI Taxonomy" id="3053353"/>
    <lineage>
        <taxon>Bacteria</taxon>
        <taxon>Pseudomonadati</taxon>
        <taxon>Pseudomonadota</taxon>
        <taxon>Betaproteobacteria</taxon>
        <taxon>Burkholderiales</taxon>
        <taxon>Sphaerotilaceae</taxon>
        <taxon>Roseateles</taxon>
    </lineage>
</organism>
<dbReference type="CDD" id="cd08422">
    <property type="entry name" value="PBP2_CrgA_like"/>
    <property type="match status" value="1"/>
</dbReference>
<dbReference type="PANTHER" id="PTHR30537:SF5">
    <property type="entry name" value="HTH-TYPE TRANSCRIPTIONAL ACTIVATOR TTDR-RELATED"/>
    <property type="match status" value="1"/>
</dbReference>
<dbReference type="SUPFAM" id="SSF46785">
    <property type="entry name" value="Winged helix' DNA-binding domain"/>
    <property type="match status" value="1"/>
</dbReference>
<evidence type="ECO:0000313" key="7">
    <source>
        <dbReference type="Proteomes" id="UP001238603"/>
    </source>
</evidence>
<dbReference type="SUPFAM" id="SSF53850">
    <property type="entry name" value="Periplasmic binding protein-like II"/>
    <property type="match status" value="1"/>
</dbReference>
<gene>
    <name evidence="6" type="ORF">QRD43_08675</name>
</gene>
<dbReference type="RefSeq" id="WP_285982087.1">
    <property type="nucleotide sequence ID" value="NZ_JASVDS010000002.1"/>
</dbReference>
<reference evidence="6 7" key="1">
    <citation type="submission" date="2023-06" db="EMBL/GenBank/DDBJ databases">
        <title>Pelomonas sp. APW6 16S ribosomal RNA gene genome sequencing and assembly.</title>
        <authorList>
            <person name="Woo H."/>
        </authorList>
    </citation>
    <scope>NUCLEOTIDE SEQUENCE [LARGE SCALE GENOMIC DNA]</scope>
    <source>
        <strain evidence="6 7">APW6</strain>
    </source>
</reference>
<dbReference type="PANTHER" id="PTHR30537">
    <property type="entry name" value="HTH-TYPE TRANSCRIPTIONAL REGULATOR"/>
    <property type="match status" value="1"/>
</dbReference>
<keyword evidence="7" id="KW-1185">Reference proteome</keyword>
<evidence type="ECO:0000256" key="2">
    <source>
        <dbReference type="ARBA" id="ARBA00023015"/>
    </source>
</evidence>
<dbReference type="InterPro" id="IPR000847">
    <property type="entry name" value="LysR_HTH_N"/>
</dbReference>
<keyword evidence="4" id="KW-0804">Transcription</keyword>
<dbReference type="InterPro" id="IPR058163">
    <property type="entry name" value="LysR-type_TF_proteobact-type"/>
</dbReference>
<evidence type="ECO:0000256" key="3">
    <source>
        <dbReference type="ARBA" id="ARBA00023125"/>
    </source>
</evidence>
<protein>
    <submittedName>
        <fullName evidence="6">LysR family transcriptional regulator</fullName>
    </submittedName>
</protein>
<dbReference type="InterPro" id="IPR036390">
    <property type="entry name" value="WH_DNA-bd_sf"/>
</dbReference>
<dbReference type="Pfam" id="PF03466">
    <property type="entry name" value="LysR_substrate"/>
    <property type="match status" value="1"/>
</dbReference>
<feature type="domain" description="HTH lysR-type" evidence="5">
    <location>
        <begin position="4"/>
        <end position="61"/>
    </location>
</feature>
<evidence type="ECO:0000313" key="6">
    <source>
        <dbReference type="EMBL" id="MDL5031983.1"/>
    </source>
</evidence>
<dbReference type="Gene3D" id="3.40.190.290">
    <property type="match status" value="1"/>
</dbReference>
<proteinExistence type="inferred from homology"/>
<accession>A0ABT7LGK8</accession>
<keyword evidence="3" id="KW-0238">DNA-binding</keyword>
<evidence type="ECO:0000256" key="1">
    <source>
        <dbReference type="ARBA" id="ARBA00009437"/>
    </source>
</evidence>
<name>A0ABT7LGK8_9BURK</name>